<protein>
    <submittedName>
        <fullName evidence="15">Rho-related GTP-binding protein RhoU</fullName>
    </submittedName>
</protein>
<dbReference type="PROSITE" id="PS51419">
    <property type="entry name" value="RAB"/>
    <property type="match status" value="1"/>
</dbReference>
<dbReference type="NCBIfam" id="TIGR00231">
    <property type="entry name" value="small_GTP"/>
    <property type="match status" value="1"/>
</dbReference>
<dbReference type="FunFam" id="3.40.50.300:FF:000561">
    <property type="entry name" value="rho-related GTP-binding protein RhoV"/>
    <property type="match status" value="1"/>
</dbReference>
<dbReference type="AlphaFoldDB" id="A0A2Y9E129"/>
<dbReference type="SMART" id="SM00174">
    <property type="entry name" value="RHO"/>
    <property type="match status" value="1"/>
</dbReference>
<dbReference type="SMART" id="SM00173">
    <property type="entry name" value="RAS"/>
    <property type="match status" value="1"/>
</dbReference>
<organism evidence="14 15">
    <name type="scientific">Trichechus manatus latirostris</name>
    <name type="common">Florida manatee</name>
    <dbReference type="NCBI Taxonomy" id="127582"/>
    <lineage>
        <taxon>Eukaryota</taxon>
        <taxon>Metazoa</taxon>
        <taxon>Chordata</taxon>
        <taxon>Craniata</taxon>
        <taxon>Vertebrata</taxon>
        <taxon>Euteleostomi</taxon>
        <taxon>Mammalia</taxon>
        <taxon>Eutheria</taxon>
        <taxon>Afrotheria</taxon>
        <taxon>Sirenia</taxon>
        <taxon>Trichechidae</taxon>
        <taxon>Trichechus</taxon>
    </lineage>
</organism>
<evidence type="ECO:0000256" key="2">
    <source>
        <dbReference type="ARBA" id="ARBA00004342"/>
    </source>
</evidence>
<keyword evidence="7" id="KW-0547">Nucleotide-binding</keyword>
<comment type="cofactor">
    <cofactor evidence="1">
        <name>Mg(2+)</name>
        <dbReference type="ChEBI" id="CHEBI:18420"/>
    </cofactor>
</comment>
<dbReference type="PANTHER" id="PTHR24072">
    <property type="entry name" value="RHO FAMILY GTPASE"/>
    <property type="match status" value="1"/>
</dbReference>
<evidence type="ECO:0000256" key="8">
    <source>
        <dbReference type="ARBA" id="ARBA00022842"/>
    </source>
</evidence>
<dbReference type="PRINTS" id="PR00449">
    <property type="entry name" value="RASTRNSFRMNG"/>
</dbReference>
<dbReference type="InterPro" id="IPR001806">
    <property type="entry name" value="Small_GTPase"/>
</dbReference>
<keyword evidence="11" id="KW-0564">Palmitate</keyword>
<dbReference type="CDD" id="cd04130">
    <property type="entry name" value="Wrch_1"/>
    <property type="match status" value="1"/>
</dbReference>
<keyword evidence="8" id="KW-0460">Magnesium</keyword>
<feature type="region of interest" description="Disordered" evidence="13">
    <location>
        <begin position="1"/>
        <end position="46"/>
    </location>
</feature>
<evidence type="ECO:0000256" key="1">
    <source>
        <dbReference type="ARBA" id="ARBA00001946"/>
    </source>
</evidence>
<comment type="subcellular location">
    <subcellularLocation>
        <location evidence="2">Cell membrane</location>
        <topology evidence="2">Lipid-anchor</topology>
        <orientation evidence="2">Cytoplasmic side</orientation>
    </subcellularLocation>
</comment>
<evidence type="ECO:0000313" key="15">
    <source>
        <dbReference type="RefSeq" id="XP_004384192.2"/>
    </source>
</evidence>
<keyword evidence="12" id="KW-0449">Lipoprotein</keyword>
<keyword evidence="9" id="KW-0342">GTP-binding</keyword>
<dbReference type="InterPro" id="IPR003578">
    <property type="entry name" value="Small_GTPase_Rho"/>
</dbReference>
<dbReference type="RefSeq" id="XP_004384192.2">
    <property type="nucleotide sequence ID" value="XM_004384135.3"/>
</dbReference>
<dbReference type="PROSITE" id="PS51420">
    <property type="entry name" value="RHO"/>
    <property type="match status" value="1"/>
</dbReference>
<dbReference type="Proteomes" id="UP000248480">
    <property type="component" value="Unplaced"/>
</dbReference>
<dbReference type="STRING" id="127582.A0A2Y9E129"/>
<dbReference type="GeneID" id="101349826"/>
<keyword evidence="14" id="KW-1185">Reference proteome</keyword>
<keyword evidence="6" id="KW-0479">Metal-binding</keyword>
<comment type="similarity">
    <text evidence="3">Belongs to the small GTPase superfamily. Rho family.</text>
</comment>
<gene>
    <name evidence="15" type="primary">RHOU</name>
</gene>
<dbReference type="Gene3D" id="3.40.50.300">
    <property type="entry name" value="P-loop containing nucleotide triphosphate hydrolases"/>
    <property type="match status" value="1"/>
</dbReference>
<feature type="compositionally biased region" description="Basic and acidic residues" evidence="13">
    <location>
        <begin position="17"/>
        <end position="30"/>
    </location>
</feature>
<feature type="region of interest" description="Disordered" evidence="13">
    <location>
        <begin position="103"/>
        <end position="173"/>
    </location>
</feature>
<dbReference type="Pfam" id="PF00071">
    <property type="entry name" value="Ras"/>
    <property type="match status" value="1"/>
</dbReference>
<evidence type="ECO:0000256" key="13">
    <source>
        <dbReference type="SAM" id="MobiDB-lite"/>
    </source>
</evidence>
<evidence type="ECO:0000256" key="7">
    <source>
        <dbReference type="ARBA" id="ARBA00022741"/>
    </source>
</evidence>
<sequence>MPKRKWARARGAGARRAGRERCGPGARREPLPPPRLQGRLFLPPPRLHPTSRVTAEPAGETVLGFGPRLQFSAPHERSRWCCRPSALSVTLLRIAFVSEPRRLDSPLSGRSQGHSPRPMTEPGLPEPWSSSARTFGRRREWPRVLPGSPADALRSPARLFGRKEDTEPLAGPSRLTSLSAARSVGASRIPGLSGLSAAAAPLLPPNPFASTFESKRPMPPQQGNPEYISKPVAGCCGCEVPPVPPRRVRSGRTAALATRCLAGGAERRSIKCVLVGDGAVGKTSLVVSYTTNGYPTEYIPTAFDNFSAVVSVDGRPVQLQLCDTAGQDEFDKLRPLCYTNTDVFLLCFSVVSPSSFQNVSEKWVPEIRCHCPKAPIILVGTQSDLREDVKVLIELDKCKEKPVPEEAAKLCAEGIKASSYIECSALTQKNLKEVFDAAIVAGIQYSDTQQQPKKSKSRTPDKMKNLSKSWWKKYCCFV</sequence>
<dbReference type="KEGG" id="tmu:101349826"/>
<evidence type="ECO:0000256" key="10">
    <source>
        <dbReference type="ARBA" id="ARBA00023136"/>
    </source>
</evidence>
<dbReference type="GO" id="GO:0008360">
    <property type="term" value="P:regulation of cell shape"/>
    <property type="evidence" value="ECO:0007669"/>
    <property type="project" value="UniProtKB-ARBA"/>
</dbReference>
<evidence type="ECO:0000256" key="5">
    <source>
        <dbReference type="ARBA" id="ARBA00022553"/>
    </source>
</evidence>
<evidence type="ECO:0000256" key="4">
    <source>
        <dbReference type="ARBA" id="ARBA00022475"/>
    </source>
</evidence>
<dbReference type="InParanoid" id="A0A2Y9E129"/>
<keyword evidence="10" id="KW-0472">Membrane</keyword>
<dbReference type="GO" id="GO:0003924">
    <property type="term" value="F:GTPase activity"/>
    <property type="evidence" value="ECO:0007669"/>
    <property type="project" value="InterPro"/>
</dbReference>
<dbReference type="GO" id="GO:0046872">
    <property type="term" value="F:metal ion binding"/>
    <property type="evidence" value="ECO:0007669"/>
    <property type="project" value="UniProtKB-KW"/>
</dbReference>
<dbReference type="GO" id="GO:0007010">
    <property type="term" value="P:cytoskeleton organization"/>
    <property type="evidence" value="ECO:0007669"/>
    <property type="project" value="UniProtKB-ARBA"/>
</dbReference>
<evidence type="ECO:0000256" key="6">
    <source>
        <dbReference type="ARBA" id="ARBA00022723"/>
    </source>
</evidence>
<name>A0A2Y9E129_TRIMA</name>
<dbReference type="SMART" id="SM00176">
    <property type="entry name" value="RAN"/>
    <property type="match status" value="1"/>
</dbReference>
<dbReference type="SMART" id="SM00175">
    <property type="entry name" value="RAB"/>
    <property type="match status" value="1"/>
</dbReference>
<evidence type="ECO:0000256" key="3">
    <source>
        <dbReference type="ARBA" id="ARBA00010142"/>
    </source>
</evidence>
<evidence type="ECO:0000256" key="11">
    <source>
        <dbReference type="ARBA" id="ARBA00023139"/>
    </source>
</evidence>
<dbReference type="GO" id="GO:0005525">
    <property type="term" value="F:GTP binding"/>
    <property type="evidence" value="ECO:0007669"/>
    <property type="project" value="UniProtKB-KW"/>
</dbReference>
<keyword evidence="5" id="KW-0597">Phosphoprotein</keyword>
<dbReference type="InterPro" id="IPR027417">
    <property type="entry name" value="P-loop_NTPase"/>
</dbReference>
<evidence type="ECO:0000256" key="12">
    <source>
        <dbReference type="ARBA" id="ARBA00023288"/>
    </source>
</evidence>
<reference evidence="15" key="1">
    <citation type="submission" date="2025-08" db="UniProtKB">
        <authorList>
            <consortium name="RefSeq"/>
        </authorList>
    </citation>
    <scope>IDENTIFICATION</scope>
</reference>
<evidence type="ECO:0000256" key="9">
    <source>
        <dbReference type="ARBA" id="ARBA00023134"/>
    </source>
</evidence>
<accession>A0A2Y9E129</accession>
<proteinExistence type="inferred from homology"/>
<dbReference type="GO" id="GO:0007264">
    <property type="term" value="P:small GTPase-mediated signal transduction"/>
    <property type="evidence" value="ECO:0007669"/>
    <property type="project" value="InterPro"/>
</dbReference>
<dbReference type="FunCoup" id="A0A2Y9E129">
    <property type="interactions" value="699"/>
</dbReference>
<dbReference type="GO" id="GO:0005886">
    <property type="term" value="C:plasma membrane"/>
    <property type="evidence" value="ECO:0007669"/>
    <property type="project" value="UniProtKB-SubCell"/>
</dbReference>
<evidence type="ECO:0000313" key="14">
    <source>
        <dbReference type="Proteomes" id="UP000248480"/>
    </source>
</evidence>
<keyword evidence="4" id="KW-1003">Cell membrane</keyword>
<dbReference type="InterPro" id="IPR005225">
    <property type="entry name" value="Small_GTP-bd"/>
</dbReference>
<dbReference type="CTD" id="58480"/>
<dbReference type="PROSITE" id="PS51421">
    <property type="entry name" value="RAS"/>
    <property type="match status" value="1"/>
</dbReference>
<dbReference type="SUPFAM" id="SSF52540">
    <property type="entry name" value="P-loop containing nucleoside triphosphate hydrolases"/>
    <property type="match status" value="1"/>
</dbReference>